<dbReference type="Proteomes" id="UP000183635">
    <property type="component" value="Unassembled WGS sequence"/>
</dbReference>
<proteinExistence type="predicted"/>
<reference evidence="2 3" key="1">
    <citation type="submission" date="2016-10" db="EMBL/GenBank/DDBJ databases">
        <authorList>
            <person name="de Groot N.N."/>
        </authorList>
    </citation>
    <scope>NUCLEOTIDE SEQUENCE [LARGE SCALE GENOMIC DNA]</scope>
    <source>
        <strain evidence="2 3">DSM 8537</strain>
    </source>
</reference>
<dbReference type="Gene3D" id="1.10.10.10">
    <property type="entry name" value="Winged helix-like DNA-binding domain superfamily/Winged helix DNA-binding domain"/>
    <property type="match status" value="1"/>
</dbReference>
<gene>
    <name evidence="2" type="ORF">SAMN04488021_14213</name>
</gene>
<dbReference type="Pfam" id="PF00126">
    <property type="entry name" value="HTH_1"/>
    <property type="match status" value="1"/>
</dbReference>
<dbReference type="STRING" id="34004.SAMN04488021_14213"/>
<evidence type="ECO:0000313" key="3">
    <source>
        <dbReference type="Proteomes" id="UP000183635"/>
    </source>
</evidence>
<dbReference type="PROSITE" id="PS50931">
    <property type="entry name" value="HTH_LYSR"/>
    <property type="match status" value="1"/>
</dbReference>
<accession>A0A1I3DTM8</accession>
<dbReference type="PANTHER" id="PTHR30419">
    <property type="entry name" value="HTH-TYPE TRANSCRIPTIONAL REGULATOR YBHD"/>
    <property type="match status" value="1"/>
</dbReference>
<dbReference type="PANTHER" id="PTHR30419:SF2">
    <property type="entry name" value="LYSR FAMILY TRANSCRIPTIONAL REGULATOR"/>
    <property type="match status" value="1"/>
</dbReference>
<feature type="domain" description="HTH lysR-type" evidence="1">
    <location>
        <begin position="3"/>
        <end position="60"/>
    </location>
</feature>
<name>A0A1I3DTM8_9RHOB</name>
<protein>
    <submittedName>
        <fullName evidence="2">Regulatory helix-turn-helix protein, lysR family</fullName>
    </submittedName>
</protein>
<dbReference type="InterPro" id="IPR036388">
    <property type="entry name" value="WH-like_DNA-bd_sf"/>
</dbReference>
<organism evidence="2 3">
    <name type="scientific">Paracoccus aminovorans</name>
    <dbReference type="NCBI Taxonomy" id="34004"/>
    <lineage>
        <taxon>Bacteria</taxon>
        <taxon>Pseudomonadati</taxon>
        <taxon>Pseudomonadota</taxon>
        <taxon>Alphaproteobacteria</taxon>
        <taxon>Rhodobacterales</taxon>
        <taxon>Paracoccaceae</taxon>
        <taxon>Paracoccus</taxon>
    </lineage>
</organism>
<dbReference type="RefSeq" id="WP_074970264.1">
    <property type="nucleotide sequence ID" value="NZ_CBCRYP010000064.1"/>
</dbReference>
<dbReference type="SUPFAM" id="SSF46785">
    <property type="entry name" value="Winged helix' DNA-binding domain"/>
    <property type="match status" value="1"/>
</dbReference>
<evidence type="ECO:0000313" key="2">
    <source>
        <dbReference type="EMBL" id="SFH90072.1"/>
    </source>
</evidence>
<dbReference type="GO" id="GO:0003700">
    <property type="term" value="F:DNA-binding transcription factor activity"/>
    <property type="evidence" value="ECO:0007669"/>
    <property type="project" value="InterPro"/>
</dbReference>
<dbReference type="EMBL" id="FOPU01000042">
    <property type="protein sequence ID" value="SFH90072.1"/>
    <property type="molecule type" value="Genomic_DNA"/>
</dbReference>
<keyword evidence="3" id="KW-1185">Reference proteome</keyword>
<dbReference type="InterPro" id="IPR050950">
    <property type="entry name" value="HTH-type_LysR_regulators"/>
</dbReference>
<evidence type="ECO:0000259" key="1">
    <source>
        <dbReference type="PROSITE" id="PS50931"/>
    </source>
</evidence>
<dbReference type="InterPro" id="IPR000847">
    <property type="entry name" value="LysR_HTH_N"/>
</dbReference>
<dbReference type="GO" id="GO:0005829">
    <property type="term" value="C:cytosol"/>
    <property type="evidence" value="ECO:0007669"/>
    <property type="project" value="TreeGrafter"/>
</dbReference>
<sequence length="127" mass="13541">MRFDPTDLRLFLAVADAGSITHGAADAGLSLPAASERLGDMELSGGVRLLDRGRRGVALTEAGEALAHHARLISRQMAMMRGELGEYATGLRSTLRVLANTAAMAELMPQRLAGWMGANPRVDLDLK</sequence>
<dbReference type="AlphaFoldDB" id="A0A1I3DTM8"/>
<dbReference type="InterPro" id="IPR036390">
    <property type="entry name" value="WH_DNA-bd_sf"/>
</dbReference>